<feature type="transmembrane region" description="Helical" evidence="6">
    <location>
        <begin position="79"/>
        <end position="106"/>
    </location>
</feature>
<name>A0A150IIC8_9EURY</name>
<keyword evidence="2" id="KW-1003">Cell membrane</keyword>
<dbReference type="PANTHER" id="PTHR30250">
    <property type="entry name" value="PST FAMILY PREDICTED COLANIC ACID TRANSPORTER"/>
    <property type="match status" value="1"/>
</dbReference>
<accession>A0A150IYG5</accession>
<organism evidence="7 11">
    <name type="scientific">Candidatus Methanofastidiosum methylothiophilum</name>
    <dbReference type="NCBI Taxonomy" id="1705564"/>
    <lineage>
        <taxon>Archaea</taxon>
        <taxon>Methanobacteriati</taxon>
        <taxon>Methanobacteriota</taxon>
        <taxon>Stenosarchaea group</taxon>
        <taxon>Candidatus Methanofastidiosia</taxon>
        <taxon>Candidatus Methanofastidiosales</taxon>
        <taxon>Candidatus Methanofastidiosaceae</taxon>
        <taxon>Candidatus Methanofastidiosum</taxon>
    </lineage>
</organism>
<dbReference type="Proteomes" id="UP000091929">
    <property type="component" value="Unassembled WGS sequence"/>
</dbReference>
<feature type="transmembrane region" description="Helical" evidence="6">
    <location>
        <begin position="257"/>
        <end position="274"/>
    </location>
</feature>
<evidence type="ECO:0000256" key="3">
    <source>
        <dbReference type="ARBA" id="ARBA00022692"/>
    </source>
</evidence>
<feature type="transmembrane region" description="Helical" evidence="6">
    <location>
        <begin position="212"/>
        <end position="237"/>
    </location>
</feature>
<feature type="transmembrane region" description="Helical" evidence="6">
    <location>
        <begin position="47"/>
        <end position="67"/>
    </location>
</feature>
<dbReference type="Pfam" id="PF01943">
    <property type="entry name" value="Polysacc_synt"/>
    <property type="match status" value="1"/>
</dbReference>
<accession>A0A150IIC8</accession>
<dbReference type="AlphaFoldDB" id="A0A150IIC8"/>
<dbReference type="InterPro" id="IPR002797">
    <property type="entry name" value="Polysacc_synth"/>
</dbReference>
<feature type="transmembrane region" description="Helical" evidence="6">
    <location>
        <begin position="439"/>
        <end position="457"/>
    </location>
</feature>
<keyword evidence="5 6" id="KW-0472">Membrane</keyword>
<feature type="transmembrane region" description="Helical" evidence="6">
    <location>
        <begin position="354"/>
        <end position="373"/>
    </location>
</feature>
<feature type="transmembrane region" description="Helical" evidence="6">
    <location>
        <begin position="295"/>
        <end position="317"/>
    </location>
</feature>
<feature type="transmembrane region" description="Helical" evidence="6">
    <location>
        <begin position="379"/>
        <end position="399"/>
    </location>
</feature>
<proteinExistence type="predicted"/>
<feature type="transmembrane region" description="Helical" evidence="6">
    <location>
        <begin position="173"/>
        <end position="192"/>
    </location>
</feature>
<dbReference type="CDD" id="cd13128">
    <property type="entry name" value="MATE_Wzx_like"/>
    <property type="match status" value="1"/>
</dbReference>
<evidence type="ECO:0000313" key="10">
    <source>
        <dbReference type="Proteomes" id="UP000091929"/>
    </source>
</evidence>
<dbReference type="PANTHER" id="PTHR30250:SF28">
    <property type="entry name" value="POLYSACCHARIDE BIOSYNTHESIS PROTEIN"/>
    <property type="match status" value="1"/>
</dbReference>
<dbReference type="EMBL" id="LNJC01000021">
    <property type="protein sequence ID" value="KYC50006.1"/>
    <property type="molecule type" value="Genomic_DNA"/>
</dbReference>
<reference evidence="10 11" key="1">
    <citation type="journal article" date="2016" name="ISME J.">
        <title>Chasing the elusive Euryarchaeota class WSA2: genomes reveal a uniquely fastidious methyl-reducing methanogen.</title>
        <authorList>
            <person name="Nobu M.K."/>
            <person name="Narihiro T."/>
            <person name="Kuroda K."/>
            <person name="Mei R."/>
            <person name="Liu W.T."/>
        </authorList>
    </citation>
    <scope>NUCLEOTIDE SEQUENCE [LARGE SCALE GENOMIC DNA]</scope>
    <source>
        <strain evidence="7">B03fssc0709_Meth_Bin005</strain>
        <strain evidence="8">B15fssc0709_Meth_Bin003</strain>
        <strain evidence="9">BMIXfssc0709_Meth_Bin006</strain>
    </source>
</reference>
<dbReference type="InterPro" id="IPR050833">
    <property type="entry name" value="Poly_Biosynth_Transport"/>
</dbReference>
<gene>
    <name evidence="7" type="ORF">APG10_01441</name>
    <name evidence="8" type="ORF">APG11_01138</name>
    <name evidence="9" type="ORF">APG12_01094</name>
</gene>
<evidence type="ECO:0000313" key="11">
    <source>
        <dbReference type="Proteomes" id="UP000092401"/>
    </source>
</evidence>
<feature type="transmembrane region" description="Helical" evidence="6">
    <location>
        <begin position="20"/>
        <end position="41"/>
    </location>
</feature>
<evidence type="ECO:0000256" key="1">
    <source>
        <dbReference type="ARBA" id="ARBA00004651"/>
    </source>
</evidence>
<comment type="caution">
    <text evidence="7">The sequence shown here is derived from an EMBL/GenBank/DDBJ whole genome shotgun (WGS) entry which is preliminary data.</text>
</comment>
<dbReference type="Proteomes" id="UP000092403">
    <property type="component" value="Unassembled WGS sequence"/>
</dbReference>
<sequence>MIKKSLMLLIANSFSRVANYLFTLFTANILLLTEYGLLSAIMPFQSLILVLSSFGIAPSVSRFTSIYDSEDRKDKISSSLFFVPMGIILFVMLFILLPFIVSFYSVEIRDGIDTPLKIILLVIPLGVLFSVFTGILLGIKKVNYMAASIFALSLSYFLLSIPLSYIFRVSGASASLVGGYIVGIIVSFFLILKSGIKLELKGENYQEFKKIFAFAIPVSIFSLSLVLLFNADIYILAHFFGPKTVGIYGMASPTAGIIPSFAIALSAVLLPELSKLKSVEKERLKSILVSLKASFNVTLPVTLSLFAFSNPIIYFLFGVQEGGWVLKLLSVGMLFYSVFYIASTSLQAMGKQWTPMKITVLIAGINVALNYLLISRYDINGAAFATMLSCIIGMVLIMKSLGVLFIPDKRFVLFSIVIFSLMMIFENIVGLFPSRVMNLLVYGGFGTPLILGYFYYLKKNWK</sequence>
<dbReference type="GO" id="GO:0005886">
    <property type="term" value="C:plasma membrane"/>
    <property type="evidence" value="ECO:0007669"/>
    <property type="project" value="UniProtKB-SubCell"/>
</dbReference>
<evidence type="ECO:0000313" key="9">
    <source>
        <dbReference type="EMBL" id="KYC50006.1"/>
    </source>
</evidence>
<keyword evidence="3 6" id="KW-0812">Transmembrane</keyword>
<evidence type="ECO:0000256" key="4">
    <source>
        <dbReference type="ARBA" id="ARBA00022989"/>
    </source>
</evidence>
<feature type="transmembrane region" description="Helical" evidence="6">
    <location>
        <begin position="411"/>
        <end position="433"/>
    </location>
</feature>
<feature type="transmembrane region" description="Helical" evidence="6">
    <location>
        <begin position="118"/>
        <end position="139"/>
    </location>
</feature>
<dbReference type="Proteomes" id="UP000092401">
    <property type="component" value="Unassembled WGS sequence"/>
</dbReference>
<evidence type="ECO:0000313" key="7">
    <source>
        <dbReference type="EMBL" id="KYC44763.1"/>
    </source>
</evidence>
<feature type="transmembrane region" description="Helical" evidence="6">
    <location>
        <begin position="323"/>
        <end position="342"/>
    </location>
</feature>
<evidence type="ECO:0000256" key="2">
    <source>
        <dbReference type="ARBA" id="ARBA00022475"/>
    </source>
</evidence>
<evidence type="ECO:0000313" key="8">
    <source>
        <dbReference type="EMBL" id="KYC47447.1"/>
    </source>
</evidence>
<comment type="subcellular location">
    <subcellularLocation>
        <location evidence="1">Cell membrane</location>
        <topology evidence="1">Multi-pass membrane protein</topology>
    </subcellularLocation>
</comment>
<protein>
    <submittedName>
        <fullName evidence="7">Polysaccharide biosynthesis protein</fullName>
    </submittedName>
</protein>
<dbReference type="EMBL" id="LNGF01000023">
    <property type="protein sequence ID" value="KYC47447.1"/>
    <property type="molecule type" value="Genomic_DNA"/>
</dbReference>
<accession>A0A150IR21</accession>
<dbReference type="EMBL" id="LNGE01000043">
    <property type="protein sequence ID" value="KYC44763.1"/>
    <property type="molecule type" value="Genomic_DNA"/>
</dbReference>
<keyword evidence="4 6" id="KW-1133">Transmembrane helix</keyword>
<evidence type="ECO:0000256" key="5">
    <source>
        <dbReference type="ARBA" id="ARBA00023136"/>
    </source>
</evidence>
<evidence type="ECO:0000256" key="6">
    <source>
        <dbReference type="SAM" id="Phobius"/>
    </source>
</evidence>
<feature type="transmembrane region" description="Helical" evidence="6">
    <location>
        <begin position="146"/>
        <end position="167"/>
    </location>
</feature>